<evidence type="ECO:0000313" key="5">
    <source>
        <dbReference type="Proteomes" id="UP001237642"/>
    </source>
</evidence>
<dbReference type="SMART" id="SM00775">
    <property type="entry name" value="LNS2"/>
    <property type="match status" value="1"/>
</dbReference>
<reference evidence="4" key="2">
    <citation type="submission" date="2023-05" db="EMBL/GenBank/DDBJ databases">
        <authorList>
            <person name="Schelkunov M.I."/>
        </authorList>
    </citation>
    <scope>NUCLEOTIDE SEQUENCE</scope>
    <source>
        <strain evidence="4">Hsosn_3</strain>
        <tissue evidence="4">Leaf</tissue>
    </source>
</reference>
<proteinExistence type="inferred from homology"/>
<accession>A0AAD8JL30</accession>
<dbReference type="GO" id="GO:0008195">
    <property type="term" value="F:phosphatidate phosphatase activity"/>
    <property type="evidence" value="ECO:0007669"/>
    <property type="project" value="TreeGrafter"/>
</dbReference>
<dbReference type="InterPro" id="IPR031315">
    <property type="entry name" value="LNS2/PITP"/>
</dbReference>
<feature type="region of interest" description="Disordered" evidence="2">
    <location>
        <begin position="650"/>
        <end position="671"/>
    </location>
</feature>
<evidence type="ECO:0000256" key="2">
    <source>
        <dbReference type="SAM" id="MobiDB-lite"/>
    </source>
</evidence>
<dbReference type="Pfam" id="PF04571">
    <property type="entry name" value="Lipin_N"/>
    <property type="match status" value="1"/>
</dbReference>
<feature type="region of interest" description="Disordered" evidence="2">
    <location>
        <begin position="563"/>
        <end position="586"/>
    </location>
</feature>
<evidence type="ECO:0000259" key="3">
    <source>
        <dbReference type="SMART" id="SM00775"/>
    </source>
</evidence>
<dbReference type="Pfam" id="PF08235">
    <property type="entry name" value="LNS2"/>
    <property type="match status" value="1"/>
</dbReference>
<protein>
    <submittedName>
        <fullName evidence="4">Phosphatidate phosphatase</fullName>
    </submittedName>
</protein>
<name>A0AAD8JL30_9APIA</name>
<comment type="similarity">
    <text evidence="1">Belongs to the lipin family.</text>
</comment>
<comment type="caution">
    <text evidence="4">The sequence shown here is derived from an EMBL/GenBank/DDBJ whole genome shotgun (WGS) entry which is preliminary data.</text>
</comment>
<dbReference type="SUPFAM" id="SSF56784">
    <property type="entry name" value="HAD-like"/>
    <property type="match status" value="1"/>
</dbReference>
<feature type="domain" description="LNS2/PITP" evidence="3">
    <location>
        <begin position="751"/>
        <end position="907"/>
    </location>
</feature>
<gene>
    <name evidence="4" type="ORF">POM88_005348</name>
</gene>
<sequence length="951" mass="105661">MFGVGKLGSYISRGVYTVSAPFHPFGGAVDIVVVEQQDGTFKSSPWYVRFGKFQGVLKAKEKAIDINVNGDDADFCMYLDHTGEAYFIVEVDTEEGDLIISCASSGEEMDEVERRPTKCKSWNEGIDSAKAVTELQVSNGTVVAKPSSRKSRFLGIFGKNHPKENKSEVEEDAADIVRAESLESAEIAADLLEVNWSTNLASVRKDGDNKSRASAPDILNGVSSMDILIEKDACLLEGGVTKVDNKAFRRQPTIFYETLETSKIDLNDYNEQDNDILGSGGASMQTESFDPKSSTEATSEVKNLLNSGILGDNACSDGKLYENEESTSQNNRILTETCSGPVNVDYIDDAAKQVDSISTLTISSSNAPISSVRGEKSNEKEYEVKRVQPVVKPFCDSEEDSREFVRNEEVNKSSSVGLDEEQFPFSHLDDSRIRQKRCMEVIPIDHMDKEHDSSRTAEGIESEDGSPHSEFETAVKFAQEDLPVDGKESREKVRVISTRIRIPRSNKFENQELRRMVESLPNMRSHFDELDKLNIHHRLGHSLDTNPKLSKWASVWKNHKSSIKSDEGSAHSSSNSERTTKDASDLVELKASDTTLAIATGDTPQSVECSSSGRWGIWPFKRSSSMIDAPATLDCSRSTRSEISLESTCGMDKEGEVHDKEDSDKEASDREALAKEVLDEEVSDKKVPDKKISISKAKKKGIRVLSPTTEQLASLNLKEGRNIVTFTFSTPMLGKQQVDARIYLWRWDTRIVITDVDGTITKSDVLGQFMPLVGKDWSQTGVAHLFTAIKENGYQLLFLSARAISQAGITRQFLFNLKQDGKVLPDGPVVISPDGLFPSLFREVIRRAPHEFKIGCLEDIKACFPSDRNPFYAGFGNRDTDEFSYLKVGIPKGKIFIINPKGEVVVNRCDKKSYTSLHALVNGMFPPTPLAEQEDFNSWNFWKLPPPAMDM</sequence>
<dbReference type="InterPro" id="IPR013209">
    <property type="entry name" value="LNS2"/>
</dbReference>
<dbReference type="EMBL" id="JAUIZM010000001">
    <property type="protein sequence ID" value="KAK1405743.1"/>
    <property type="molecule type" value="Genomic_DNA"/>
</dbReference>
<dbReference type="PANTHER" id="PTHR12181">
    <property type="entry name" value="LIPIN"/>
    <property type="match status" value="1"/>
</dbReference>
<dbReference type="PANTHER" id="PTHR12181:SF12">
    <property type="entry name" value="PHOSPHATIDATE PHOSPHATASE"/>
    <property type="match status" value="1"/>
</dbReference>
<dbReference type="InterPro" id="IPR026058">
    <property type="entry name" value="LIPIN"/>
</dbReference>
<reference evidence="4" key="1">
    <citation type="submission" date="2023-02" db="EMBL/GenBank/DDBJ databases">
        <title>Genome of toxic invasive species Heracleum sosnowskyi carries increased number of genes despite the absence of recent whole-genome duplications.</title>
        <authorList>
            <person name="Schelkunov M."/>
            <person name="Shtratnikova V."/>
            <person name="Makarenko M."/>
            <person name="Klepikova A."/>
            <person name="Omelchenko D."/>
            <person name="Novikova G."/>
            <person name="Obukhova E."/>
            <person name="Bogdanov V."/>
            <person name="Penin A."/>
            <person name="Logacheva M."/>
        </authorList>
    </citation>
    <scope>NUCLEOTIDE SEQUENCE</scope>
    <source>
        <strain evidence="4">Hsosn_3</strain>
        <tissue evidence="4">Leaf</tissue>
    </source>
</reference>
<dbReference type="InterPro" id="IPR007651">
    <property type="entry name" value="Lipin_N"/>
</dbReference>
<dbReference type="InterPro" id="IPR036412">
    <property type="entry name" value="HAD-like_sf"/>
</dbReference>
<feature type="compositionally biased region" description="Basic and acidic residues" evidence="2">
    <location>
        <begin position="651"/>
        <end position="671"/>
    </location>
</feature>
<evidence type="ECO:0000313" key="4">
    <source>
        <dbReference type="EMBL" id="KAK1405743.1"/>
    </source>
</evidence>
<dbReference type="AlphaFoldDB" id="A0AAD8JL30"/>
<organism evidence="4 5">
    <name type="scientific">Heracleum sosnowskyi</name>
    <dbReference type="NCBI Taxonomy" id="360622"/>
    <lineage>
        <taxon>Eukaryota</taxon>
        <taxon>Viridiplantae</taxon>
        <taxon>Streptophyta</taxon>
        <taxon>Embryophyta</taxon>
        <taxon>Tracheophyta</taxon>
        <taxon>Spermatophyta</taxon>
        <taxon>Magnoliopsida</taxon>
        <taxon>eudicotyledons</taxon>
        <taxon>Gunneridae</taxon>
        <taxon>Pentapetalae</taxon>
        <taxon>asterids</taxon>
        <taxon>campanulids</taxon>
        <taxon>Apiales</taxon>
        <taxon>Apiaceae</taxon>
        <taxon>Apioideae</taxon>
        <taxon>apioid superclade</taxon>
        <taxon>Tordylieae</taxon>
        <taxon>Tordyliinae</taxon>
        <taxon>Heracleum</taxon>
    </lineage>
</organism>
<evidence type="ECO:0000256" key="1">
    <source>
        <dbReference type="ARBA" id="ARBA00005476"/>
    </source>
</evidence>
<dbReference type="Proteomes" id="UP001237642">
    <property type="component" value="Unassembled WGS sequence"/>
</dbReference>
<keyword evidence="5" id="KW-1185">Reference proteome</keyword>